<proteinExistence type="predicted"/>
<reference evidence="2" key="1">
    <citation type="submission" date="2023-11" db="EMBL/GenBank/DDBJ databases">
        <authorList>
            <person name="Alioto T."/>
            <person name="Alioto T."/>
            <person name="Gomez Garrido J."/>
        </authorList>
    </citation>
    <scope>NUCLEOTIDE SEQUENCE</scope>
</reference>
<keyword evidence="3" id="KW-1185">Reference proteome</keyword>
<keyword evidence="1" id="KW-0560">Oxidoreductase</keyword>
<accession>A0AAI8YUJ3</accession>
<sequence length="259" mass="27221">MARILITGSSDGIGQAAARHLTAQGHRVTLHARNPSRATQAQAQLPGAEAILIGDLSNLEETRRLARKANAHGPWDAVVHNAGIAETAGGKRTADGMALTFQVNTLAPYVLTSLMARPKRLLFLSSALHAGGDASLRDVAWREREGAFEAFQAYGDTKLQDIMLANAVARYWPDVQSCALDPGWIQTKMGGGGAPGTTATPARAIADFAVGESGITGDRTGVYFTPGGARTPHAAAADEGRQEALLEVCERLSGVAFPR</sequence>
<dbReference type="InterPro" id="IPR002347">
    <property type="entry name" value="SDR_fam"/>
</dbReference>
<dbReference type="AlphaFoldDB" id="A0AAI8YUJ3"/>
<dbReference type="Pfam" id="PF00106">
    <property type="entry name" value="adh_short"/>
    <property type="match status" value="1"/>
</dbReference>
<dbReference type="Gene3D" id="3.40.50.720">
    <property type="entry name" value="NAD(P)-binding Rossmann-like Domain"/>
    <property type="match status" value="1"/>
</dbReference>
<dbReference type="PRINTS" id="PR00081">
    <property type="entry name" value="GDHRDH"/>
</dbReference>
<comment type="caution">
    <text evidence="2">The sequence shown here is derived from an EMBL/GenBank/DDBJ whole genome shotgun (WGS) entry which is preliminary data.</text>
</comment>
<dbReference type="Proteomes" id="UP001296104">
    <property type="component" value="Unassembled WGS sequence"/>
</dbReference>
<protein>
    <recommendedName>
        <fullName evidence="4">SDR family NAD(P)-dependent oxidoreductase</fullName>
    </recommendedName>
</protein>
<evidence type="ECO:0000256" key="1">
    <source>
        <dbReference type="ARBA" id="ARBA00023002"/>
    </source>
</evidence>
<evidence type="ECO:0000313" key="3">
    <source>
        <dbReference type="Proteomes" id="UP001296104"/>
    </source>
</evidence>
<dbReference type="PANTHER" id="PTHR43157:SF31">
    <property type="entry name" value="PHOSPHATIDYLINOSITOL-GLYCAN BIOSYNTHESIS CLASS F PROTEIN"/>
    <property type="match status" value="1"/>
</dbReference>
<name>A0AAI8YUJ3_9PEZI</name>
<dbReference type="GO" id="GO:0016491">
    <property type="term" value="F:oxidoreductase activity"/>
    <property type="evidence" value="ECO:0007669"/>
    <property type="project" value="UniProtKB-KW"/>
</dbReference>
<dbReference type="PANTHER" id="PTHR43157">
    <property type="entry name" value="PHOSPHATIDYLINOSITOL-GLYCAN BIOSYNTHESIS CLASS F PROTEIN-RELATED"/>
    <property type="match status" value="1"/>
</dbReference>
<dbReference type="InterPro" id="IPR036291">
    <property type="entry name" value="NAD(P)-bd_dom_sf"/>
</dbReference>
<dbReference type="EMBL" id="CAVMBE010000009">
    <property type="protein sequence ID" value="CAK3887572.1"/>
    <property type="molecule type" value="Genomic_DNA"/>
</dbReference>
<evidence type="ECO:0000313" key="2">
    <source>
        <dbReference type="EMBL" id="CAK3887572.1"/>
    </source>
</evidence>
<dbReference type="SUPFAM" id="SSF51735">
    <property type="entry name" value="NAD(P)-binding Rossmann-fold domains"/>
    <property type="match status" value="1"/>
</dbReference>
<evidence type="ECO:0008006" key="4">
    <source>
        <dbReference type="Google" id="ProtNLM"/>
    </source>
</evidence>
<organism evidence="2 3">
    <name type="scientific">Lecanosticta acicola</name>
    <dbReference type="NCBI Taxonomy" id="111012"/>
    <lineage>
        <taxon>Eukaryota</taxon>
        <taxon>Fungi</taxon>
        <taxon>Dikarya</taxon>
        <taxon>Ascomycota</taxon>
        <taxon>Pezizomycotina</taxon>
        <taxon>Dothideomycetes</taxon>
        <taxon>Dothideomycetidae</taxon>
        <taxon>Mycosphaerellales</taxon>
        <taxon>Mycosphaerellaceae</taxon>
        <taxon>Lecanosticta</taxon>
    </lineage>
</organism>
<gene>
    <name evidence="2" type="ORF">LECACI_7A002251</name>
</gene>